<dbReference type="PANTHER" id="PTHR32282">
    <property type="entry name" value="BINDING PROTEIN TRANSPEPTIDASE, PUTATIVE-RELATED"/>
    <property type="match status" value="1"/>
</dbReference>
<dbReference type="Pfam" id="PF00905">
    <property type="entry name" value="Transpeptidase"/>
    <property type="match status" value="1"/>
</dbReference>
<dbReference type="InterPro" id="IPR001264">
    <property type="entry name" value="Glyco_trans_51"/>
</dbReference>
<dbReference type="PATRIC" id="fig|1461583.4.peg.956"/>
<dbReference type="SUPFAM" id="SSF56601">
    <property type="entry name" value="beta-lactamase/transpeptidase-like"/>
    <property type="match status" value="1"/>
</dbReference>
<dbReference type="GO" id="GO:0030288">
    <property type="term" value="C:outer membrane-bounded periplasmic space"/>
    <property type="evidence" value="ECO:0007669"/>
    <property type="project" value="TreeGrafter"/>
</dbReference>
<dbReference type="GO" id="GO:0009252">
    <property type="term" value="P:peptidoglycan biosynthetic process"/>
    <property type="evidence" value="ECO:0007669"/>
    <property type="project" value="UniProtKB-KW"/>
</dbReference>
<dbReference type="PANTHER" id="PTHR32282:SF11">
    <property type="entry name" value="PENICILLIN-BINDING PROTEIN 1B"/>
    <property type="match status" value="1"/>
</dbReference>
<keyword evidence="5" id="KW-0121">Carboxypeptidase</keyword>
<dbReference type="GO" id="GO:0071555">
    <property type="term" value="P:cell wall organization"/>
    <property type="evidence" value="ECO:0007669"/>
    <property type="project" value="UniProtKB-KW"/>
</dbReference>
<evidence type="ECO:0000256" key="14">
    <source>
        <dbReference type="ARBA" id="ARBA00023316"/>
    </source>
</evidence>
<comment type="subcellular location">
    <subcellularLocation>
        <location evidence="1">Cell membrane</location>
    </subcellularLocation>
</comment>
<organism evidence="19">
    <name type="scientific">Metalysinibacillus saudimassiliensis</name>
    <dbReference type="NCBI Taxonomy" id="1461583"/>
    <lineage>
        <taxon>Bacteria</taxon>
        <taxon>Bacillati</taxon>
        <taxon>Bacillota</taxon>
        <taxon>Bacilli</taxon>
        <taxon>Bacillales</taxon>
        <taxon>Caryophanaceae</taxon>
        <taxon>Metalysinibacillus</taxon>
    </lineage>
</organism>
<keyword evidence="6" id="KW-0645">Protease</keyword>
<proteinExistence type="inferred from homology"/>
<comment type="catalytic activity">
    <reaction evidence="15">
        <text>Preferential cleavage: (Ac)2-L-Lys-D-Ala-|-D-Ala. Also transpeptidation of peptidyl-alanyl moieties that are N-acyl substituents of D-alanine.</text>
        <dbReference type="EC" id="3.4.16.4"/>
    </reaction>
</comment>
<keyword evidence="9" id="KW-0378">Hydrolase</keyword>
<reference evidence="19" key="1">
    <citation type="submission" date="2014-07" db="EMBL/GenBank/DDBJ databases">
        <authorList>
            <person name="Urmite Genomes Urmite Genomes"/>
        </authorList>
    </citation>
    <scope>NUCLEOTIDE SEQUENCE</scope>
    <source>
        <strain evidence="19">13S34_air</strain>
    </source>
</reference>
<keyword evidence="4" id="KW-1003">Cell membrane</keyword>
<evidence type="ECO:0000256" key="6">
    <source>
        <dbReference type="ARBA" id="ARBA00022670"/>
    </source>
</evidence>
<evidence type="ECO:0000256" key="1">
    <source>
        <dbReference type="ARBA" id="ARBA00004236"/>
    </source>
</evidence>
<evidence type="ECO:0000256" key="8">
    <source>
        <dbReference type="ARBA" id="ARBA00022679"/>
    </source>
</evidence>
<dbReference type="GO" id="GO:0005886">
    <property type="term" value="C:plasma membrane"/>
    <property type="evidence" value="ECO:0007669"/>
    <property type="project" value="UniProtKB-SubCell"/>
</dbReference>
<name>A0A078M603_9BACL</name>
<evidence type="ECO:0000256" key="3">
    <source>
        <dbReference type="ARBA" id="ARBA00007739"/>
    </source>
</evidence>
<evidence type="ECO:0000256" key="12">
    <source>
        <dbReference type="ARBA" id="ARBA00023136"/>
    </source>
</evidence>
<dbReference type="HOGENOM" id="CLU_006354_2_4_9"/>
<dbReference type="AlphaFoldDB" id="A0A078M603"/>
<dbReference type="SUPFAM" id="SSF53955">
    <property type="entry name" value="Lysozyme-like"/>
    <property type="match status" value="1"/>
</dbReference>
<evidence type="ECO:0000256" key="4">
    <source>
        <dbReference type="ARBA" id="ARBA00022475"/>
    </source>
</evidence>
<comment type="similarity">
    <text evidence="3">In the N-terminal section; belongs to the glycosyltransferase 51 family.</text>
</comment>
<keyword evidence="11" id="KW-0573">Peptidoglycan synthesis</keyword>
<dbReference type="InterPro" id="IPR050396">
    <property type="entry name" value="Glycosyltr_51/Transpeptidase"/>
</dbReference>
<keyword evidence="14" id="KW-0961">Cell wall biogenesis/degradation</keyword>
<evidence type="ECO:0000256" key="2">
    <source>
        <dbReference type="ARBA" id="ARBA00007090"/>
    </source>
</evidence>
<sequence>MKRKKYLRQLKHKRHGKRLLLLVAIFIAAIGLTWGGVRIYAQVAGAPPITVPSASAFVDKDGEKIGDHFANERRYWVEIENVSPFMIDALLSVEDHTFYEHNGFNVKRIAGAIIANIKSGGKAQGASTITQQFARNLYLSHEKTWTRKLHEALYAYRLEIFYSKDDILEGYLNTVYFGHGMYGVEAASRYYFGKAAKDLTLAEASLLAGVPKGPSIYSPIVDIDKSKERQAIILALMVENEKITEADKTAAQTQEIALKNDAFQDKNNAPYFLDVAWQEASEILRKKQMDISEGGWVVKTTLNQKHQEAADFAVANRMPEGELQVSFVSIEPKTGAVTAMVGGRNYSDSPFNRATQAQRQPGSTLKPFLYAAALEKRYNPLTFLDVQQTTFTFDGDEKYTPKNANDKFAEHEISMTQALALSDNIYAVKVLEDIGYKAFRDIGKRFDLPIGKANSPRIALGSEEMSLYRLTTAYNRLASSGKAVTPTTILSITNNKGEVVYEYEPPEEVEQALSKADSFLVTTMMQAMFNPNYNDYAYVTGNDIAPYLTQDSYAAKTGTTNSDQWIVGYSPSITAGVWNGYDQGKNLDGGVTKYIWLDFMERVNAGKKQSFKKPKGISEVKVEIKSGKLASRSCDKQATVFVKNHDVPTERCIKFDIFDVNTWDSFFDSLPSSILGAPPKR</sequence>
<dbReference type="FunFam" id="1.10.3810.10:FF:000001">
    <property type="entry name" value="Penicillin-binding protein 1A"/>
    <property type="match status" value="1"/>
</dbReference>
<evidence type="ECO:0000256" key="10">
    <source>
        <dbReference type="ARBA" id="ARBA00022960"/>
    </source>
</evidence>
<evidence type="ECO:0000259" key="17">
    <source>
        <dbReference type="Pfam" id="PF00905"/>
    </source>
</evidence>
<evidence type="ECO:0000313" key="19">
    <source>
        <dbReference type="EMBL" id="CEA01695.1"/>
    </source>
</evidence>
<evidence type="ECO:0000256" key="16">
    <source>
        <dbReference type="ARBA" id="ARBA00049902"/>
    </source>
</evidence>
<protein>
    <submittedName>
        <fullName evidence="19">Penicillin-binding protein 2D</fullName>
    </submittedName>
</protein>
<dbReference type="GO" id="GO:0006508">
    <property type="term" value="P:proteolysis"/>
    <property type="evidence" value="ECO:0007669"/>
    <property type="project" value="UniProtKB-KW"/>
</dbReference>
<evidence type="ECO:0000256" key="7">
    <source>
        <dbReference type="ARBA" id="ARBA00022676"/>
    </source>
</evidence>
<keyword evidence="7" id="KW-0328">Glycosyltransferase</keyword>
<comment type="similarity">
    <text evidence="2">In the C-terminal section; belongs to the transpeptidase family.</text>
</comment>
<dbReference type="InterPro" id="IPR036950">
    <property type="entry name" value="PBP_transglycosylase"/>
</dbReference>
<feature type="domain" description="Glycosyl transferase family 51" evidence="18">
    <location>
        <begin position="69"/>
        <end position="237"/>
    </location>
</feature>
<dbReference type="Gene3D" id="1.10.3810.10">
    <property type="entry name" value="Biosynthetic peptidoglycan transglycosylase-like"/>
    <property type="match status" value="1"/>
</dbReference>
<dbReference type="InterPro" id="IPR012338">
    <property type="entry name" value="Beta-lactam/transpept-like"/>
</dbReference>
<evidence type="ECO:0000256" key="15">
    <source>
        <dbReference type="ARBA" id="ARBA00034000"/>
    </source>
</evidence>
<keyword evidence="8" id="KW-0808">Transferase</keyword>
<dbReference type="GO" id="GO:0008658">
    <property type="term" value="F:penicillin binding"/>
    <property type="evidence" value="ECO:0007669"/>
    <property type="project" value="InterPro"/>
</dbReference>
<dbReference type="EMBL" id="LN483074">
    <property type="protein sequence ID" value="CEA01695.1"/>
    <property type="molecule type" value="Genomic_DNA"/>
</dbReference>
<keyword evidence="12" id="KW-0472">Membrane</keyword>
<dbReference type="GO" id="GO:0008360">
    <property type="term" value="P:regulation of cell shape"/>
    <property type="evidence" value="ECO:0007669"/>
    <property type="project" value="UniProtKB-KW"/>
</dbReference>
<evidence type="ECO:0000256" key="9">
    <source>
        <dbReference type="ARBA" id="ARBA00022801"/>
    </source>
</evidence>
<dbReference type="NCBIfam" id="TIGR02074">
    <property type="entry name" value="PBP_1a_fam"/>
    <property type="match status" value="1"/>
</dbReference>
<dbReference type="Pfam" id="PF00912">
    <property type="entry name" value="Transgly"/>
    <property type="match status" value="1"/>
</dbReference>
<evidence type="ECO:0000259" key="18">
    <source>
        <dbReference type="Pfam" id="PF00912"/>
    </source>
</evidence>
<comment type="catalytic activity">
    <reaction evidence="16">
        <text>[GlcNAc-(1-&gt;4)-Mur2Ac(oyl-L-Ala-gamma-D-Glu-L-Lys-D-Ala-D-Ala)](n)-di-trans,octa-cis-undecaprenyl diphosphate + beta-D-GlcNAc-(1-&gt;4)-Mur2Ac(oyl-L-Ala-gamma-D-Glu-L-Lys-D-Ala-D-Ala)-di-trans,octa-cis-undecaprenyl diphosphate = [GlcNAc-(1-&gt;4)-Mur2Ac(oyl-L-Ala-gamma-D-Glu-L-Lys-D-Ala-D-Ala)](n+1)-di-trans,octa-cis-undecaprenyl diphosphate + di-trans,octa-cis-undecaprenyl diphosphate + H(+)</text>
        <dbReference type="Rhea" id="RHEA:23708"/>
        <dbReference type="Rhea" id="RHEA-COMP:9602"/>
        <dbReference type="Rhea" id="RHEA-COMP:9603"/>
        <dbReference type="ChEBI" id="CHEBI:15378"/>
        <dbReference type="ChEBI" id="CHEBI:58405"/>
        <dbReference type="ChEBI" id="CHEBI:60033"/>
        <dbReference type="ChEBI" id="CHEBI:78435"/>
        <dbReference type="EC" id="2.4.99.28"/>
    </reaction>
</comment>
<evidence type="ECO:0000256" key="5">
    <source>
        <dbReference type="ARBA" id="ARBA00022645"/>
    </source>
</evidence>
<keyword evidence="10" id="KW-0133">Cell shape</keyword>
<accession>A0A078M603</accession>
<dbReference type="Gene3D" id="3.40.710.10">
    <property type="entry name" value="DD-peptidase/beta-lactamase superfamily"/>
    <property type="match status" value="1"/>
</dbReference>
<evidence type="ECO:0000256" key="13">
    <source>
        <dbReference type="ARBA" id="ARBA00023268"/>
    </source>
</evidence>
<evidence type="ECO:0000256" key="11">
    <source>
        <dbReference type="ARBA" id="ARBA00022984"/>
    </source>
</evidence>
<dbReference type="GO" id="GO:0008955">
    <property type="term" value="F:peptidoglycan glycosyltransferase activity"/>
    <property type="evidence" value="ECO:0007669"/>
    <property type="project" value="UniProtKB-EC"/>
</dbReference>
<dbReference type="InterPro" id="IPR001460">
    <property type="entry name" value="PCN-bd_Tpept"/>
</dbReference>
<feature type="domain" description="Penicillin-binding protein transpeptidase" evidence="17">
    <location>
        <begin position="326"/>
        <end position="575"/>
    </location>
</feature>
<gene>
    <name evidence="19" type="primary">pbpG</name>
    <name evidence="19" type="ORF">BN1050_00995</name>
</gene>
<keyword evidence="13" id="KW-0511">Multifunctional enzyme</keyword>
<dbReference type="InterPro" id="IPR023346">
    <property type="entry name" value="Lysozyme-like_dom_sf"/>
</dbReference>
<dbReference type="GO" id="GO:0009002">
    <property type="term" value="F:serine-type D-Ala-D-Ala carboxypeptidase activity"/>
    <property type="evidence" value="ECO:0007669"/>
    <property type="project" value="UniProtKB-EC"/>
</dbReference>